<accession>A0A179GUB1</accession>
<name>A0A179GUB1_PURLI</name>
<protein>
    <submittedName>
        <fullName evidence="2">Uncharacterized protein</fullName>
    </submittedName>
</protein>
<evidence type="ECO:0000313" key="3">
    <source>
        <dbReference type="Proteomes" id="UP000078240"/>
    </source>
</evidence>
<evidence type="ECO:0000256" key="1">
    <source>
        <dbReference type="SAM" id="MobiDB-lite"/>
    </source>
</evidence>
<feature type="region of interest" description="Disordered" evidence="1">
    <location>
        <begin position="1"/>
        <end position="105"/>
    </location>
</feature>
<comment type="caution">
    <text evidence="2">The sequence shown here is derived from an EMBL/GenBank/DDBJ whole genome shotgun (WGS) entry which is preliminary data.</text>
</comment>
<proteinExistence type="predicted"/>
<feature type="compositionally biased region" description="Basic and acidic residues" evidence="1">
    <location>
        <begin position="15"/>
        <end position="27"/>
    </location>
</feature>
<reference evidence="2 3" key="1">
    <citation type="submission" date="2016-01" db="EMBL/GenBank/DDBJ databases">
        <title>Biosynthesis of antibiotic leucinostatins and their inhibition on Phytophthora in bio-control Purpureocillium lilacinum.</title>
        <authorList>
            <person name="Wang G."/>
            <person name="Liu Z."/>
            <person name="Lin R."/>
            <person name="Li E."/>
            <person name="Mao Z."/>
            <person name="Ling J."/>
            <person name="Yin W."/>
            <person name="Xie B."/>
        </authorList>
    </citation>
    <scope>NUCLEOTIDE SEQUENCE [LARGE SCALE GENOMIC DNA]</scope>
    <source>
        <strain evidence="2">PLBJ-1</strain>
    </source>
</reference>
<dbReference type="AlphaFoldDB" id="A0A179GUB1"/>
<gene>
    <name evidence="2" type="ORF">VFPBJ_04130</name>
</gene>
<organism evidence="2 3">
    <name type="scientific">Purpureocillium lilacinum</name>
    <name type="common">Paecilomyces lilacinus</name>
    <dbReference type="NCBI Taxonomy" id="33203"/>
    <lineage>
        <taxon>Eukaryota</taxon>
        <taxon>Fungi</taxon>
        <taxon>Dikarya</taxon>
        <taxon>Ascomycota</taxon>
        <taxon>Pezizomycotina</taxon>
        <taxon>Sordariomycetes</taxon>
        <taxon>Hypocreomycetidae</taxon>
        <taxon>Hypocreales</taxon>
        <taxon>Ophiocordycipitaceae</taxon>
        <taxon>Purpureocillium</taxon>
    </lineage>
</organism>
<evidence type="ECO:0000313" key="2">
    <source>
        <dbReference type="EMBL" id="OAQ81546.1"/>
    </source>
</evidence>
<dbReference type="EMBL" id="LSBH01000003">
    <property type="protein sequence ID" value="OAQ81546.1"/>
    <property type="molecule type" value="Genomic_DNA"/>
</dbReference>
<sequence>MKDASFTRSAGGMQEEFKRDGGWKVREAAAAAAARGAENARARHGRTPGRAAFLPSISALEPRAHESQPGGQPPTRPPARWQCQCRGPRPPKHGGKVRAPQSRRPVGFQILLKSPRRDWLGRPVGRDPFR</sequence>
<dbReference type="Proteomes" id="UP000078240">
    <property type="component" value="Unassembled WGS sequence"/>
</dbReference>
<feature type="compositionally biased region" description="Low complexity" evidence="1">
    <location>
        <begin position="28"/>
        <end position="39"/>
    </location>
</feature>